<feature type="transmembrane region" description="Helical" evidence="7">
    <location>
        <begin position="82"/>
        <end position="113"/>
    </location>
</feature>
<dbReference type="RefSeq" id="WP_014816161.1">
    <property type="nucleotide sequence ID" value="NC_018027.1"/>
</dbReference>
<dbReference type="Pfam" id="PF09924">
    <property type="entry name" value="LPG_synthase_C"/>
    <property type="match status" value="1"/>
</dbReference>
<evidence type="ECO:0000313" key="9">
    <source>
        <dbReference type="EMBL" id="AFM17684.1"/>
    </source>
</evidence>
<name>I4BK77_MYCCN</name>
<dbReference type="EMBL" id="CP003053">
    <property type="protein sequence ID" value="AFM17684.1"/>
    <property type="molecule type" value="Genomic_DNA"/>
</dbReference>
<feature type="transmembrane region" description="Helical" evidence="7">
    <location>
        <begin position="51"/>
        <end position="70"/>
    </location>
</feature>
<comment type="subcellular location">
    <subcellularLocation>
        <location evidence="1">Cell membrane</location>
        <topology evidence="1">Multi-pass membrane protein</topology>
    </subcellularLocation>
</comment>
<dbReference type="Proteomes" id="UP000006057">
    <property type="component" value="Chromosome"/>
</dbReference>
<dbReference type="GO" id="GO:0016755">
    <property type="term" value="F:aminoacyltransferase activity"/>
    <property type="evidence" value="ECO:0007669"/>
    <property type="project" value="TreeGrafter"/>
</dbReference>
<dbReference type="SUPFAM" id="SSF55729">
    <property type="entry name" value="Acyl-CoA N-acyltransferases (Nat)"/>
    <property type="match status" value="1"/>
</dbReference>
<reference evidence="9 10" key="1">
    <citation type="submission" date="2012-06" db="EMBL/GenBank/DDBJ databases">
        <title>Complete sequence of chromosome of Mycobacterium chubuense NBB4.</title>
        <authorList>
            <consortium name="US DOE Joint Genome Institute"/>
            <person name="Lucas S."/>
            <person name="Han J."/>
            <person name="Lapidus A."/>
            <person name="Cheng J.-F."/>
            <person name="Goodwin L."/>
            <person name="Pitluck S."/>
            <person name="Peters L."/>
            <person name="Mikhailova N."/>
            <person name="Teshima H."/>
            <person name="Detter J.C."/>
            <person name="Han C."/>
            <person name="Tapia R."/>
            <person name="Land M."/>
            <person name="Hauser L."/>
            <person name="Kyrpides N."/>
            <person name="Ivanova N."/>
            <person name="Pagani I."/>
            <person name="Mattes T."/>
            <person name="Holmes A."/>
            <person name="Rutledge P."/>
            <person name="Paulsen I."/>
            <person name="Coleman N."/>
            <person name="Woyke T."/>
        </authorList>
    </citation>
    <scope>NUCLEOTIDE SEQUENCE [LARGE SCALE GENOMIC DNA]</scope>
    <source>
        <strain evidence="9 10">NBB4</strain>
    </source>
</reference>
<dbReference type="GO" id="GO:0005886">
    <property type="term" value="C:plasma membrane"/>
    <property type="evidence" value="ECO:0007669"/>
    <property type="project" value="UniProtKB-SubCell"/>
</dbReference>
<evidence type="ECO:0000259" key="8">
    <source>
        <dbReference type="Pfam" id="PF09924"/>
    </source>
</evidence>
<dbReference type="GO" id="GO:0055091">
    <property type="term" value="P:phospholipid homeostasis"/>
    <property type="evidence" value="ECO:0007669"/>
    <property type="project" value="TreeGrafter"/>
</dbReference>
<keyword evidence="10" id="KW-1185">Reference proteome</keyword>
<dbReference type="eggNOG" id="COG2898">
    <property type="taxonomic scope" value="Bacteria"/>
</dbReference>
<keyword evidence="2" id="KW-1003">Cell membrane</keyword>
<gene>
    <name evidence="9" type="ordered locus">Mycch_2924</name>
</gene>
<evidence type="ECO:0000256" key="5">
    <source>
        <dbReference type="ARBA" id="ARBA00023136"/>
    </source>
</evidence>
<evidence type="ECO:0000256" key="7">
    <source>
        <dbReference type="SAM" id="Phobius"/>
    </source>
</evidence>
<dbReference type="OrthoDB" id="9801152at2"/>
<dbReference type="KEGG" id="mcb:Mycch_2924"/>
<feature type="transmembrane region" description="Helical" evidence="7">
    <location>
        <begin position="21"/>
        <end position="39"/>
    </location>
</feature>
<dbReference type="AlphaFoldDB" id="I4BK77"/>
<dbReference type="PATRIC" id="fig|710421.3.peg.2914"/>
<protein>
    <recommendedName>
        <fullName evidence="8">Phosphatidylglycerol lysyltransferase C-terminal domain-containing protein</fullName>
    </recommendedName>
</protein>
<dbReference type="PANTHER" id="PTHR34697">
    <property type="entry name" value="PHOSPHATIDYLGLYCEROL LYSYLTRANSFERASE"/>
    <property type="match status" value="1"/>
</dbReference>
<dbReference type="HOGENOM" id="CLU_047541_0_0_11"/>
<dbReference type="InterPro" id="IPR051211">
    <property type="entry name" value="PG_lysyltransferase"/>
</dbReference>
<keyword evidence="3 7" id="KW-0812">Transmembrane</keyword>
<keyword evidence="5 7" id="KW-0472">Membrane</keyword>
<evidence type="ECO:0000256" key="1">
    <source>
        <dbReference type="ARBA" id="ARBA00004651"/>
    </source>
</evidence>
<feature type="domain" description="Phosphatidylglycerol lysyltransferase C-terminal" evidence="8">
    <location>
        <begin position="131"/>
        <end position="429"/>
    </location>
</feature>
<evidence type="ECO:0000256" key="3">
    <source>
        <dbReference type="ARBA" id="ARBA00022692"/>
    </source>
</evidence>
<feature type="compositionally biased region" description="Polar residues" evidence="6">
    <location>
        <begin position="473"/>
        <end position="484"/>
    </location>
</feature>
<dbReference type="PANTHER" id="PTHR34697:SF2">
    <property type="entry name" value="PHOSPHATIDYLGLYCEROL LYSYLTRANSFERASE"/>
    <property type="match status" value="1"/>
</dbReference>
<organism evidence="9 10">
    <name type="scientific">Mycolicibacterium chubuense (strain NBB4)</name>
    <name type="common">Mycobacterium chubuense</name>
    <dbReference type="NCBI Taxonomy" id="710421"/>
    <lineage>
        <taxon>Bacteria</taxon>
        <taxon>Bacillati</taxon>
        <taxon>Actinomycetota</taxon>
        <taxon>Actinomycetes</taxon>
        <taxon>Mycobacteriales</taxon>
        <taxon>Mycobacteriaceae</taxon>
        <taxon>Mycolicibacterium</taxon>
    </lineage>
</organism>
<accession>I4BK77</accession>
<sequence length="484" mass="52965">MGKRVRPRTGDRVMLTTGTRTARWAGALLLFGTCCTLVWMLTGEHDTGNRLAWSLAVLGAASFIARGVYLGRPVTVGHALTALAAVALGIAAHVVSFALLGYLLIVAAGMVLMRPTSARPDPAALPRIWGLVQRTHNDPLAPFAMQRLKSYHTNADGTAVIAFRTKLGFAVVSGDPIGDWRRFPELVADFAAMCDTRGWRIAVLGCSQRRLSLWRGPSMPHGVRPIPIGRDVVVNVAGFHLSGRKFRNVRQAVQRTRNAGMSTAVVPEADLDDALRAELAAVVRDSASGAHTERGFSMMLDHTLLGEYPGVELIVARDRGGRIQGFHRYAIAGAGSDVSLDSSWRRRDAPNGIDERLSVDMIHWAKDHDARRLSLAFAPFPEIFQETGRGALRTVVHLLIHLGDPLIKLESLYRYLRKFHALRERRYVLLSLRQLPMALCALLLLEFSPRRLPPIAGAARTSRFPSGRRSAPTRAQSGNAAKLG</sequence>
<proteinExistence type="predicted"/>
<evidence type="ECO:0000313" key="10">
    <source>
        <dbReference type="Proteomes" id="UP000006057"/>
    </source>
</evidence>
<evidence type="ECO:0000256" key="4">
    <source>
        <dbReference type="ARBA" id="ARBA00022989"/>
    </source>
</evidence>
<evidence type="ECO:0000256" key="2">
    <source>
        <dbReference type="ARBA" id="ARBA00022475"/>
    </source>
</evidence>
<keyword evidence="4 7" id="KW-1133">Transmembrane helix</keyword>
<evidence type="ECO:0000256" key="6">
    <source>
        <dbReference type="SAM" id="MobiDB-lite"/>
    </source>
</evidence>
<dbReference type="STRING" id="710421.Mycch_2924"/>
<feature type="region of interest" description="Disordered" evidence="6">
    <location>
        <begin position="458"/>
        <end position="484"/>
    </location>
</feature>
<dbReference type="InterPro" id="IPR024320">
    <property type="entry name" value="LPG_synthase_C"/>
</dbReference>
<dbReference type="InterPro" id="IPR016181">
    <property type="entry name" value="Acyl_CoA_acyltransferase"/>
</dbReference>